<keyword evidence="1" id="KW-1133">Transmembrane helix</keyword>
<evidence type="ECO:0000313" key="2">
    <source>
        <dbReference type="EMBL" id="CAG9326800.1"/>
    </source>
</evidence>
<accession>A0AAU9JKM4</accession>
<comment type="caution">
    <text evidence="2">The sequence shown here is derived from an EMBL/GenBank/DDBJ whole genome shotgun (WGS) entry which is preliminary data.</text>
</comment>
<dbReference type="AlphaFoldDB" id="A0AAU9JKM4"/>
<dbReference type="Proteomes" id="UP001162131">
    <property type="component" value="Unassembled WGS sequence"/>
</dbReference>
<proteinExistence type="predicted"/>
<dbReference type="EMBL" id="CAJZBQ010000041">
    <property type="protein sequence ID" value="CAG9326800.1"/>
    <property type="molecule type" value="Genomic_DNA"/>
</dbReference>
<dbReference type="InterPro" id="IPR017850">
    <property type="entry name" value="Alkaline_phosphatase_core_sf"/>
</dbReference>
<keyword evidence="1" id="KW-0812">Transmembrane</keyword>
<protein>
    <submittedName>
        <fullName evidence="2">Uncharacterized protein</fullName>
    </submittedName>
</protein>
<reference evidence="2" key="1">
    <citation type="submission" date="2021-09" db="EMBL/GenBank/DDBJ databases">
        <authorList>
            <consortium name="AG Swart"/>
            <person name="Singh M."/>
            <person name="Singh A."/>
            <person name="Seah K."/>
            <person name="Emmerich C."/>
        </authorList>
    </citation>
    <scope>NUCLEOTIDE SEQUENCE</scope>
    <source>
        <strain evidence="2">ATCC30299</strain>
    </source>
</reference>
<dbReference type="Pfam" id="PF02995">
    <property type="entry name" value="DUF229"/>
    <property type="match status" value="1"/>
</dbReference>
<keyword evidence="1" id="KW-0472">Membrane</keyword>
<gene>
    <name evidence="2" type="ORF">BSTOLATCC_MIC42066</name>
</gene>
<dbReference type="SUPFAM" id="SSF53649">
    <property type="entry name" value="Alkaline phosphatase-like"/>
    <property type="match status" value="1"/>
</dbReference>
<evidence type="ECO:0000313" key="3">
    <source>
        <dbReference type="Proteomes" id="UP001162131"/>
    </source>
</evidence>
<dbReference type="PANTHER" id="PTHR10974">
    <property type="entry name" value="FI08016P-RELATED"/>
    <property type="match status" value="1"/>
</dbReference>
<name>A0AAU9JKM4_9CILI</name>
<keyword evidence="3" id="KW-1185">Reference proteome</keyword>
<feature type="transmembrane region" description="Helical" evidence="1">
    <location>
        <begin position="12"/>
        <end position="30"/>
    </location>
</feature>
<organism evidence="2 3">
    <name type="scientific">Blepharisma stoltei</name>
    <dbReference type="NCBI Taxonomy" id="1481888"/>
    <lineage>
        <taxon>Eukaryota</taxon>
        <taxon>Sar</taxon>
        <taxon>Alveolata</taxon>
        <taxon>Ciliophora</taxon>
        <taxon>Postciliodesmatophora</taxon>
        <taxon>Heterotrichea</taxon>
        <taxon>Heterotrichida</taxon>
        <taxon>Blepharismidae</taxon>
        <taxon>Blepharisma</taxon>
    </lineage>
</organism>
<sequence>MAGNKGLKRALIGVGSFALIFPLILYFWGFSEEEKNQQLVTFTYEKTEFLEKNLENEIETKNLYVKVNITLSDSKVTYEIITINFSSISIDYIKSLPLIRDPKNQLENTVNCKPAAFGYTQEQAKKYFKETSFRKCEKFGNDEEKYLEFTNDTLILHCKEGESTQYALGTYPDEEVFGDVKMLPIWRVFQREVKIGNMEFAFGKCSTTNIMAKLQNKFNQKASERALQRMEEIKQSLKINKIKPLTVIILLLDSVSRYHFYRNLNQTVDFFNSNIVTGEFSKKLAIYDFLINNAQGDTTRPNMIPLLYGYELSELEEKLSNYTIHNPSNWFKFKQAQNDAIWNHYKDLGFVTMFGYDTVNDFLSLCTGRKISTDHVVSNFYHGASKVFNYQDFATKERCIGNKNAHKYLLDYAYEFVQNYSGHNRFAYLHISPGHEETGRVIITADQDIKEFFNEILAYFSKNNEDFVIHFMSDHGKHSGFWDLDYEGYMENRLPMHFMITNKELISKIGKNTDEIIKYNTKRLVSRYDWHLTFKHLAILPYGNLFLDSETYKHWKSFQHTHNAVSLLLEKINDNRNCADLEIPDISCTCKEFKEISIEIAKQTAAIQKLIDLGISALNEKIRDKSNEDDCEEITFKEIVKAEVSALKPIVEGGNKKYKITVSINEGGKIEFNGYLVTDQFKKRFMVSNWNHLLPYLWFDKDYNGTTHSMFLQLREIKRVDDSTCNKLDSDMIIDANNCYCFKSN</sequence>
<evidence type="ECO:0000256" key="1">
    <source>
        <dbReference type="SAM" id="Phobius"/>
    </source>
</evidence>
<dbReference type="GO" id="GO:0005615">
    <property type="term" value="C:extracellular space"/>
    <property type="evidence" value="ECO:0007669"/>
    <property type="project" value="TreeGrafter"/>
</dbReference>
<dbReference type="PANTHER" id="PTHR10974:SF1">
    <property type="entry name" value="FI08016P-RELATED"/>
    <property type="match status" value="1"/>
</dbReference>
<dbReference type="InterPro" id="IPR004245">
    <property type="entry name" value="DUF229"/>
</dbReference>